<keyword evidence="2" id="KW-1185">Reference proteome</keyword>
<evidence type="ECO:0000313" key="2">
    <source>
        <dbReference type="Proteomes" id="UP001056778"/>
    </source>
</evidence>
<accession>A0ACB9SXV6</accession>
<evidence type="ECO:0000313" key="1">
    <source>
        <dbReference type="EMBL" id="KAI4459367.1"/>
    </source>
</evidence>
<protein>
    <submittedName>
        <fullName evidence="1">Chitin binding peritrophin-a</fullName>
    </submittedName>
</protein>
<proteinExistence type="predicted"/>
<comment type="caution">
    <text evidence="1">The sequence shown here is derived from an EMBL/GenBank/DDBJ whole genome shotgun (WGS) entry which is preliminary data.</text>
</comment>
<gene>
    <name evidence="1" type="ORF">MML48_6g00019754</name>
</gene>
<organism evidence="1 2">
    <name type="scientific">Holotrichia oblita</name>
    <name type="common">Chafer beetle</name>
    <dbReference type="NCBI Taxonomy" id="644536"/>
    <lineage>
        <taxon>Eukaryota</taxon>
        <taxon>Metazoa</taxon>
        <taxon>Ecdysozoa</taxon>
        <taxon>Arthropoda</taxon>
        <taxon>Hexapoda</taxon>
        <taxon>Insecta</taxon>
        <taxon>Pterygota</taxon>
        <taxon>Neoptera</taxon>
        <taxon>Endopterygota</taxon>
        <taxon>Coleoptera</taxon>
        <taxon>Polyphaga</taxon>
        <taxon>Scarabaeiformia</taxon>
        <taxon>Scarabaeidae</taxon>
        <taxon>Melolonthinae</taxon>
        <taxon>Holotrichia</taxon>
    </lineage>
</organism>
<dbReference type="EMBL" id="CM043020">
    <property type="protein sequence ID" value="KAI4459367.1"/>
    <property type="molecule type" value="Genomic_DNA"/>
</dbReference>
<sequence length="434" mass="48502">MLFGAQFKCPPKDGQYEDPDQCDKFYDCQDGVGVEKLCPDGLVFDPTIRKINKCDQPFNADCGDRNKLREAIEIKCTNGLHFDEYSGTCVWPDAAGREGCESKENKLKDGFECPKDSQTDANGQLVVHPKYAHPTDCQRFYVCLNGQEPRDLGCQVGEVYNEESQRCDAPENVPGCKCLNVLILQIVLAIKIERQIVGETCKCDIVITIGLGYHAQKFTCPERTGFFPDLEECDLYYICSKGDYEQRLCPDGLVFDDSDPNKERCDIPANIDCGDRTVLHTHRINTSTKYSSARNQKPSPGCPRANGYYRHTDPLACDKFFNCVDGVPHELSCPPGLIYDDIASTCAWITDTNRKDCKKPRKDALEDGFVCPDDAIMGPDGRKLPHPTYPHPDDCQKFYICRNGVMPQKGSCSGGKVYNVDLLTCDDPANVPGW</sequence>
<reference evidence="1" key="1">
    <citation type="submission" date="2022-04" db="EMBL/GenBank/DDBJ databases">
        <title>Chromosome-scale genome assembly of Holotrichia oblita Faldermann.</title>
        <authorList>
            <person name="Rongchong L."/>
        </authorList>
    </citation>
    <scope>NUCLEOTIDE SEQUENCE</scope>
    <source>
        <strain evidence="1">81SQS9</strain>
    </source>
</reference>
<name>A0ACB9SXV6_HOLOL</name>
<dbReference type="Proteomes" id="UP001056778">
    <property type="component" value="Chromosome 6"/>
</dbReference>